<accession>A0A6A7K8Y4</accession>
<comment type="caution">
    <text evidence="6">The sequence shown here is derived from an EMBL/GenBank/DDBJ whole genome shotgun (WGS) entry which is preliminary data.</text>
</comment>
<dbReference type="AlphaFoldDB" id="A0A6A7K8Y4"/>
<evidence type="ECO:0000256" key="2">
    <source>
        <dbReference type="ARBA" id="ARBA00023002"/>
    </source>
</evidence>
<dbReference type="GO" id="GO:0046872">
    <property type="term" value="F:metal ion binding"/>
    <property type="evidence" value="ECO:0007669"/>
    <property type="project" value="InterPro"/>
</dbReference>
<keyword evidence="3" id="KW-0520">NAD</keyword>
<reference evidence="6 7" key="1">
    <citation type="submission" date="2019-10" db="EMBL/GenBank/DDBJ databases">
        <title>Alkalibaculum tamaniensis sp.nov., a new alkaliphilic acetogen, isolated on methoxylated aromatics from a mud volcano.</title>
        <authorList>
            <person name="Khomyakova M.A."/>
            <person name="Merkel A.Y."/>
            <person name="Bonch-Osmolovskaya E.A."/>
            <person name="Slobodkin A.I."/>
        </authorList>
    </citation>
    <scope>NUCLEOTIDE SEQUENCE [LARGE SCALE GENOMIC DNA]</scope>
    <source>
        <strain evidence="6 7">M08DMB</strain>
    </source>
</reference>
<proteinExistence type="inferred from homology"/>
<evidence type="ECO:0000259" key="5">
    <source>
        <dbReference type="Pfam" id="PF25137"/>
    </source>
</evidence>
<dbReference type="SUPFAM" id="SSF56796">
    <property type="entry name" value="Dehydroquinate synthase-like"/>
    <property type="match status" value="1"/>
</dbReference>
<dbReference type="InterPro" id="IPR001670">
    <property type="entry name" value="ADH_Fe/GldA"/>
</dbReference>
<dbReference type="PROSITE" id="PS00913">
    <property type="entry name" value="ADH_IRON_1"/>
    <property type="match status" value="1"/>
</dbReference>
<gene>
    <name evidence="6" type="ORF">GC105_07200</name>
</gene>
<evidence type="ECO:0000256" key="3">
    <source>
        <dbReference type="ARBA" id="ARBA00023027"/>
    </source>
</evidence>
<dbReference type="RefSeq" id="WP_152803172.1">
    <property type="nucleotide sequence ID" value="NZ_WHNX01000009.1"/>
</dbReference>
<dbReference type="Pfam" id="PF00465">
    <property type="entry name" value="Fe-ADH"/>
    <property type="match status" value="1"/>
</dbReference>
<evidence type="ECO:0000313" key="7">
    <source>
        <dbReference type="Proteomes" id="UP000440004"/>
    </source>
</evidence>
<dbReference type="FunFam" id="1.20.1090.10:FF:000001">
    <property type="entry name" value="Aldehyde-alcohol dehydrogenase"/>
    <property type="match status" value="1"/>
</dbReference>
<sequence length="386" mass="41271">MKNFQYKMPTKLEFGIGSRNKLVDICKGLNATKVFILTGPNIVKTEIMTSIRSVFDTSDVDYEIYSEIVTDPPIDVVDKTAEILKKSQASVVVAVGGGSVIDTAKTICMLQTHEGSIKDYLFGGIKQVTKPCMPLICLPTTAGSGSEVTASAVITDKHNNIKVSVTHENLIPDVAIIDPELHMSMPQGVTASTGMDALTHAIEAYVSLNANPISDMNALYAIKLIGENLRTAVSNGNNLEARSNMALASTIAAAAFMNGGLGVIHGIAQSMGGVIPISHGLANAMILPYAMKRNFVGNLEKFKNISIALGKNLDGLSLREAALESIEGVFELAKDISLPLNLKDVGFKKEYIPEVIAGTMAYRLLAVNPCKLSAKDVENILLQAFE</sequence>
<dbReference type="Pfam" id="PF25137">
    <property type="entry name" value="ADH_Fe_C"/>
    <property type="match status" value="1"/>
</dbReference>
<dbReference type="InterPro" id="IPR018211">
    <property type="entry name" value="ADH_Fe_CS"/>
</dbReference>
<dbReference type="GO" id="GO:0004022">
    <property type="term" value="F:alcohol dehydrogenase (NAD+) activity"/>
    <property type="evidence" value="ECO:0007669"/>
    <property type="project" value="UniProtKB-ARBA"/>
</dbReference>
<dbReference type="Proteomes" id="UP000440004">
    <property type="component" value="Unassembled WGS sequence"/>
</dbReference>
<dbReference type="CDD" id="cd08551">
    <property type="entry name" value="Fe-ADH"/>
    <property type="match status" value="1"/>
</dbReference>
<dbReference type="FunFam" id="3.40.50.1970:FF:000003">
    <property type="entry name" value="Alcohol dehydrogenase, iron-containing"/>
    <property type="match status" value="1"/>
</dbReference>
<comment type="similarity">
    <text evidence="1">Belongs to the iron-containing alcohol dehydrogenase family.</text>
</comment>
<dbReference type="PANTHER" id="PTHR11496">
    <property type="entry name" value="ALCOHOL DEHYDROGENASE"/>
    <property type="match status" value="1"/>
</dbReference>
<feature type="domain" description="Fe-containing alcohol dehydrogenase-like C-terminal" evidence="5">
    <location>
        <begin position="190"/>
        <end position="384"/>
    </location>
</feature>
<evidence type="ECO:0000256" key="1">
    <source>
        <dbReference type="ARBA" id="ARBA00007358"/>
    </source>
</evidence>
<keyword evidence="7" id="KW-1185">Reference proteome</keyword>
<dbReference type="Gene3D" id="3.40.50.1970">
    <property type="match status" value="1"/>
</dbReference>
<dbReference type="InterPro" id="IPR039697">
    <property type="entry name" value="Alcohol_dehydrogenase_Fe"/>
</dbReference>
<keyword evidence="2" id="KW-0560">Oxidoreductase</keyword>
<feature type="domain" description="Alcohol dehydrogenase iron-type/glycerol dehydrogenase GldA" evidence="4">
    <location>
        <begin position="9"/>
        <end position="179"/>
    </location>
</feature>
<dbReference type="Gene3D" id="1.20.1090.10">
    <property type="entry name" value="Dehydroquinate synthase-like - alpha domain"/>
    <property type="match status" value="1"/>
</dbReference>
<organism evidence="6 7">
    <name type="scientific">Alkalibaculum sporogenes</name>
    <dbReference type="NCBI Taxonomy" id="2655001"/>
    <lineage>
        <taxon>Bacteria</taxon>
        <taxon>Bacillati</taxon>
        <taxon>Bacillota</taxon>
        <taxon>Clostridia</taxon>
        <taxon>Eubacteriales</taxon>
        <taxon>Eubacteriaceae</taxon>
        <taxon>Alkalibaculum</taxon>
    </lineage>
</organism>
<dbReference type="EMBL" id="WHNX01000009">
    <property type="protein sequence ID" value="MPW25573.1"/>
    <property type="molecule type" value="Genomic_DNA"/>
</dbReference>
<evidence type="ECO:0000259" key="4">
    <source>
        <dbReference type="Pfam" id="PF00465"/>
    </source>
</evidence>
<dbReference type="PANTHER" id="PTHR11496:SF102">
    <property type="entry name" value="ALCOHOL DEHYDROGENASE 4"/>
    <property type="match status" value="1"/>
</dbReference>
<name>A0A6A7K8Y4_9FIRM</name>
<evidence type="ECO:0000313" key="6">
    <source>
        <dbReference type="EMBL" id="MPW25573.1"/>
    </source>
</evidence>
<protein>
    <submittedName>
        <fullName evidence="6">Iron-containing alcohol dehydrogenase</fullName>
    </submittedName>
</protein>
<dbReference type="InterPro" id="IPR056798">
    <property type="entry name" value="ADH_Fe_C"/>
</dbReference>